<dbReference type="GO" id="GO:0006508">
    <property type="term" value="P:proteolysis"/>
    <property type="evidence" value="ECO:0007669"/>
    <property type="project" value="TreeGrafter"/>
</dbReference>
<keyword evidence="7" id="KW-0464">Manganese</keyword>
<evidence type="ECO:0000256" key="2">
    <source>
        <dbReference type="ARBA" id="ARBA00001936"/>
    </source>
</evidence>
<name>A0A7T0C4I8_9BACT</name>
<dbReference type="InterPro" id="IPR000994">
    <property type="entry name" value="Pept_M24"/>
</dbReference>
<evidence type="ECO:0000256" key="1">
    <source>
        <dbReference type="ARBA" id="ARBA00001424"/>
    </source>
</evidence>
<sequence length="466" mass="53163">MAHTKNTYSGIFRDGGAGPQAKKRFRKRREALMQSENCLMVLTGVPYGPGGETSWSYAHCPTYQEPAVMYLTGINQFKVILLLDPTSKESDEILFIGSKDPTREFWDGVRFGVGDDRSIAEVKKVTGIKDVRNIDTFKEVLQQRLKKQRSKRLGTFWMEGNVNGSIRNFTNDHNWVFRQKLAGWLRGWGYATSALKNVMHNHFDLRLPLDRYDVANTARAQEITGKAFKETLQNFKKFKTEYQVQGFIEGQMTMGSPYGLSFPSIIASGPNATVLHYMKNDDAFSKDEMVLLDFGVRWMTMHADISRTVPASGKFNPLQKMLYEIVLKAQREVEKRATEGETISRLNDLCWDVVNDGLKNRFEKAGGKYKTVYNERPHGVSHLIGEQEHDGDPFRNYATQPMKSGWLISNEPGVYGEFKIRLEGKLYEEAIGIRLEDNLLIQKVGCVNLSRNIPKSVKEIERIMAK</sequence>
<keyword evidence="5" id="KW-0479">Metal-binding</keyword>
<dbReference type="InterPro" id="IPR036005">
    <property type="entry name" value="Creatinase/aminopeptidase-like"/>
</dbReference>
<feature type="domain" description="Aminopeptidase P N-terminal" evidence="9">
    <location>
        <begin position="20"/>
        <end position="159"/>
    </location>
</feature>
<dbReference type="EC" id="3.4.11.9" evidence="4"/>
<evidence type="ECO:0000256" key="7">
    <source>
        <dbReference type="ARBA" id="ARBA00023211"/>
    </source>
</evidence>
<dbReference type="GO" id="GO:0070006">
    <property type="term" value="F:metalloaminopeptidase activity"/>
    <property type="evidence" value="ECO:0007669"/>
    <property type="project" value="InterPro"/>
</dbReference>
<evidence type="ECO:0000256" key="8">
    <source>
        <dbReference type="SAM" id="MobiDB-lite"/>
    </source>
</evidence>
<evidence type="ECO:0000313" key="11">
    <source>
        <dbReference type="Proteomes" id="UP000594464"/>
    </source>
</evidence>
<dbReference type="Gene3D" id="3.90.230.10">
    <property type="entry name" value="Creatinase/methionine aminopeptidase superfamily"/>
    <property type="match status" value="1"/>
</dbReference>
<evidence type="ECO:0000256" key="5">
    <source>
        <dbReference type="ARBA" id="ARBA00022723"/>
    </source>
</evidence>
<organism evidence="10 11">
    <name type="scientific">Candidatus Nitrohelix vancouverensis</name>
    <dbReference type="NCBI Taxonomy" id="2705534"/>
    <lineage>
        <taxon>Bacteria</taxon>
        <taxon>Pseudomonadati</taxon>
        <taxon>Nitrospinota/Tectimicrobiota group</taxon>
        <taxon>Nitrospinota</taxon>
        <taxon>Nitrospinia</taxon>
        <taxon>Nitrospinales</taxon>
        <taxon>Nitrospinaceae</taxon>
        <taxon>Candidatus Nitrohelix</taxon>
    </lineage>
</organism>
<dbReference type="PANTHER" id="PTHR43226">
    <property type="entry name" value="XAA-PRO AMINOPEPTIDASE 3"/>
    <property type="match status" value="1"/>
</dbReference>
<dbReference type="Gene3D" id="3.40.350.10">
    <property type="entry name" value="Creatinase/prolidase N-terminal domain"/>
    <property type="match status" value="1"/>
</dbReference>
<dbReference type="InterPro" id="IPR052433">
    <property type="entry name" value="X-Pro_dipept-like"/>
</dbReference>
<evidence type="ECO:0000256" key="4">
    <source>
        <dbReference type="ARBA" id="ARBA00012574"/>
    </source>
</evidence>
<dbReference type="InterPro" id="IPR007865">
    <property type="entry name" value="Aminopep_P_N"/>
</dbReference>
<gene>
    <name evidence="10" type="ORF">G3M78_13500</name>
</gene>
<dbReference type="Pfam" id="PF00557">
    <property type="entry name" value="Peptidase_M24"/>
    <property type="match status" value="1"/>
</dbReference>
<evidence type="ECO:0000256" key="6">
    <source>
        <dbReference type="ARBA" id="ARBA00022801"/>
    </source>
</evidence>
<evidence type="ECO:0000256" key="3">
    <source>
        <dbReference type="ARBA" id="ARBA00008766"/>
    </source>
</evidence>
<comment type="cofactor">
    <cofactor evidence="2">
        <name>Mn(2+)</name>
        <dbReference type="ChEBI" id="CHEBI:29035"/>
    </cofactor>
</comment>
<comment type="similarity">
    <text evidence="3">Belongs to the peptidase M24B family.</text>
</comment>
<comment type="catalytic activity">
    <reaction evidence="1">
        <text>Release of any N-terminal amino acid, including proline, that is linked to proline, even from a dipeptide or tripeptide.</text>
        <dbReference type="EC" id="3.4.11.9"/>
    </reaction>
</comment>
<dbReference type="SMART" id="SM01011">
    <property type="entry name" value="AMP_N"/>
    <property type="match status" value="1"/>
</dbReference>
<dbReference type="InterPro" id="IPR029149">
    <property type="entry name" value="Creatin/AminoP/Spt16_N"/>
</dbReference>
<evidence type="ECO:0000259" key="9">
    <source>
        <dbReference type="SMART" id="SM01011"/>
    </source>
</evidence>
<proteinExistence type="inferred from homology"/>
<dbReference type="SUPFAM" id="SSF53092">
    <property type="entry name" value="Creatinase/prolidase N-terminal domain"/>
    <property type="match status" value="1"/>
</dbReference>
<dbReference type="Proteomes" id="UP000594464">
    <property type="component" value="Chromosome"/>
</dbReference>
<dbReference type="PANTHER" id="PTHR43226:SF4">
    <property type="entry name" value="XAA-PRO AMINOPEPTIDASE 3"/>
    <property type="match status" value="1"/>
</dbReference>
<dbReference type="KEGG" id="nva:G3M78_13500"/>
<keyword evidence="6" id="KW-0378">Hydrolase</keyword>
<accession>A0A7T0C4I8</accession>
<reference evidence="11" key="1">
    <citation type="submission" date="2020-02" db="EMBL/GenBank/DDBJ databases">
        <title>Genomic and physiological characterization of two novel Nitrospinaceae genera.</title>
        <authorList>
            <person name="Mueller A.J."/>
            <person name="Jung M.-Y."/>
            <person name="Strachan C.R."/>
            <person name="Herbold C.W."/>
            <person name="Kirkegaard R.H."/>
            <person name="Daims H."/>
        </authorList>
    </citation>
    <scope>NUCLEOTIDE SEQUENCE [LARGE SCALE GENOMIC DNA]</scope>
</reference>
<dbReference type="Pfam" id="PF05195">
    <property type="entry name" value="AMP_N"/>
    <property type="match status" value="1"/>
</dbReference>
<dbReference type="SUPFAM" id="SSF55920">
    <property type="entry name" value="Creatinase/aminopeptidase"/>
    <property type="match status" value="1"/>
</dbReference>
<dbReference type="GO" id="GO:0030145">
    <property type="term" value="F:manganese ion binding"/>
    <property type="evidence" value="ECO:0007669"/>
    <property type="project" value="InterPro"/>
</dbReference>
<evidence type="ECO:0000313" key="10">
    <source>
        <dbReference type="EMBL" id="QPJ66355.1"/>
    </source>
</evidence>
<protein>
    <recommendedName>
        <fullName evidence="4">Xaa-Pro aminopeptidase</fullName>
        <ecNumber evidence="4">3.4.11.9</ecNumber>
    </recommendedName>
</protein>
<dbReference type="AlphaFoldDB" id="A0A7T0C4I8"/>
<dbReference type="EMBL" id="CP048620">
    <property type="protein sequence ID" value="QPJ66355.1"/>
    <property type="molecule type" value="Genomic_DNA"/>
</dbReference>
<feature type="region of interest" description="Disordered" evidence="8">
    <location>
        <begin position="1"/>
        <end position="26"/>
    </location>
</feature>